<dbReference type="AlphaFoldDB" id="A0AB39UVN6"/>
<sequence>MQGKDTVEPVTRPAAGSRRGKLVTLIAKGTDTTPAIIREMWRLRCSYLDLKIPEAEDWVRFSGYCQRPEVTLVNFFDMEGNLAGFFTFAYYPMAHEGRKALIIHAKYYYVHREWRGHPAFTTAAWKLLPGILRRYGLRSIYFAALTFPTSFVSLARTFGRVYTIQETTTPPWERAVLKQFAMLSYGEEFDAEACVARRQNVPQGENRPQPESIRKLVERYEALNPAWREGVSLPIMMKLDLPTVWSTLSTSFRRMLRKFGR</sequence>
<proteinExistence type="predicted"/>
<evidence type="ECO:0000313" key="1">
    <source>
        <dbReference type="EMBL" id="XDT72250.1"/>
    </source>
</evidence>
<reference evidence="1" key="1">
    <citation type="submission" date="2024-05" db="EMBL/GenBank/DDBJ databases">
        <title>Genome sequencing of novel strain.</title>
        <authorList>
            <person name="Ganbat D."/>
            <person name="Ganbat S."/>
            <person name="Lee S.-J."/>
        </authorList>
    </citation>
    <scope>NUCLEOTIDE SEQUENCE</scope>
    <source>
        <strain evidence="1">SMD15-11</strain>
    </source>
</reference>
<dbReference type="KEGG" id="tcd:AAIA72_15850"/>
<gene>
    <name evidence="1" type="ORF">AAIA72_15850</name>
</gene>
<organism evidence="1">
    <name type="scientific">Thermohahella caldifontis</name>
    <dbReference type="NCBI Taxonomy" id="3142973"/>
    <lineage>
        <taxon>Bacteria</taxon>
        <taxon>Pseudomonadati</taxon>
        <taxon>Pseudomonadota</taxon>
        <taxon>Gammaproteobacteria</taxon>
        <taxon>Oceanospirillales</taxon>
        <taxon>Hahellaceae</taxon>
        <taxon>Thermohahella</taxon>
    </lineage>
</organism>
<protein>
    <recommendedName>
        <fullName evidence="2">GNAT family N-acetyltransferase</fullName>
    </recommendedName>
</protein>
<dbReference type="RefSeq" id="WP_369601262.1">
    <property type="nucleotide sequence ID" value="NZ_CP154858.1"/>
</dbReference>
<dbReference type="EMBL" id="CP154858">
    <property type="protein sequence ID" value="XDT72250.1"/>
    <property type="molecule type" value="Genomic_DNA"/>
</dbReference>
<accession>A0AB39UVN6</accession>
<evidence type="ECO:0008006" key="2">
    <source>
        <dbReference type="Google" id="ProtNLM"/>
    </source>
</evidence>
<name>A0AB39UVN6_9GAMM</name>